<keyword evidence="2" id="KW-1185">Reference proteome</keyword>
<dbReference type="EMBL" id="CP041186">
    <property type="protein sequence ID" value="QDG51758.1"/>
    <property type="molecule type" value="Genomic_DNA"/>
</dbReference>
<sequence length="151" mass="17249">MALPSNLTSQHAKLDANISLMRGRLESAQTDKTDDELFAQLKPWTEQMGKMLHGYVEDEQRVLLQQATRVLGETLEEVAEINEHNAELLECFESFKQALDQVTISGDEAALDEVRERFQKFCACFRRQRDAERNFYTLYSTILFPAGAATD</sequence>
<dbReference type="Proteomes" id="UP000315995">
    <property type="component" value="Chromosome"/>
</dbReference>
<dbReference type="OrthoDB" id="5512152at2"/>
<dbReference type="RefSeq" id="WP_141198238.1">
    <property type="nucleotide sequence ID" value="NZ_CP041186.1"/>
</dbReference>
<evidence type="ECO:0008006" key="3">
    <source>
        <dbReference type="Google" id="ProtNLM"/>
    </source>
</evidence>
<protein>
    <recommendedName>
        <fullName evidence="3">Hemerythrin domain-containing protein</fullName>
    </recommendedName>
</protein>
<accession>A0A4Y6PTY5</accession>
<gene>
    <name evidence="1" type="ORF">FIV42_13675</name>
</gene>
<reference evidence="1 2" key="1">
    <citation type="submission" date="2019-06" db="EMBL/GenBank/DDBJ databases">
        <title>Persicimonas caeni gen. nov., sp. nov., a predatory bacterium isolated from solar saltern.</title>
        <authorList>
            <person name="Wang S."/>
        </authorList>
    </citation>
    <scope>NUCLEOTIDE SEQUENCE [LARGE SCALE GENOMIC DNA]</scope>
    <source>
        <strain evidence="1 2">YN101</strain>
    </source>
</reference>
<evidence type="ECO:0000313" key="2">
    <source>
        <dbReference type="Proteomes" id="UP000315995"/>
    </source>
</evidence>
<dbReference type="AlphaFoldDB" id="A0A4Y6PTY5"/>
<proteinExistence type="predicted"/>
<name>A0A4Y6PTY5_PERCE</name>
<organism evidence="1 2">
    <name type="scientific">Persicimonas caeni</name>
    <dbReference type="NCBI Taxonomy" id="2292766"/>
    <lineage>
        <taxon>Bacteria</taxon>
        <taxon>Deltaproteobacteria</taxon>
        <taxon>Bradymonadales</taxon>
        <taxon>Bradymonadaceae</taxon>
        <taxon>Persicimonas</taxon>
    </lineage>
</organism>
<evidence type="ECO:0000313" key="1">
    <source>
        <dbReference type="EMBL" id="QDG51758.1"/>
    </source>
</evidence>
<accession>A0A5B8YBA5</accession>